<dbReference type="PANTHER" id="PTHR37950">
    <property type="entry name" value="4-HYDROXYPHENYLACETATE CATABOLISM PROTEIN"/>
    <property type="match status" value="1"/>
</dbReference>
<dbReference type="InterPro" id="IPR004220">
    <property type="entry name" value="5-COMe_2-OHmuconate_Isoase"/>
</dbReference>
<reference evidence="1" key="1">
    <citation type="submission" date="2021-06" db="EMBL/GenBank/DDBJ databases">
        <title>Sequencing of actinobacteria type strains.</title>
        <authorList>
            <person name="Nguyen G.-S."/>
            <person name="Wentzel A."/>
        </authorList>
    </citation>
    <scope>NUCLEOTIDE SEQUENCE</scope>
    <source>
        <strain evidence="1">P38-E01</strain>
    </source>
</reference>
<dbReference type="PANTHER" id="PTHR37950:SF1">
    <property type="entry name" value="4-HYDROXYPHENYLACETATE CATABOLISM PROTEIN"/>
    <property type="match status" value="1"/>
</dbReference>
<dbReference type="AlphaFoldDB" id="A0A949JQI6"/>
<evidence type="ECO:0000313" key="2">
    <source>
        <dbReference type="Proteomes" id="UP000694501"/>
    </source>
</evidence>
<keyword evidence="1" id="KW-0413">Isomerase</keyword>
<name>A0A949JQI6_9ACTN</name>
<dbReference type="Proteomes" id="UP000694501">
    <property type="component" value="Unassembled WGS sequence"/>
</dbReference>
<keyword evidence="2" id="KW-1185">Reference proteome</keyword>
<dbReference type="GO" id="GO:0008704">
    <property type="term" value="F:5-carboxymethyl-2-hydroxymuconate delta-isomerase activity"/>
    <property type="evidence" value="ECO:0007669"/>
    <property type="project" value="InterPro"/>
</dbReference>
<accession>A0A949JQI6</accession>
<comment type="caution">
    <text evidence="1">The sequence shown here is derived from an EMBL/GenBank/DDBJ whole genome shotgun (WGS) entry which is preliminary data.</text>
</comment>
<sequence>MPHLTVDYSAPLTGTFDSRALGRDLHRITEKAVGAQVAGCKTVLRPIQDGVIADGDEDVDMVHVDVAIHAGRTREAKAELAAGVLALLKERLAAGPGRRLHLSAHVSELDPATYVSHKLQASA</sequence>
<dbReference type="RefSeq" id="WP_211038195.1">
    <property type="nucleotide sequence ID" value="NZ_JAELVF020000001.1"/>
</dbReference>
<gene>
    <name evidence="1" type="ORF">JGS22_017700</name>
</gene>
<dbReference type="EMBL" id="JAELVF020000001">
    <property type="protein sequence ID" value="MBU7599401.1"/>
    <property type="molecule type" value="Genomic_DNA"/>
</dbReference>
<dbReference type="Pfam" id="PF02962">
    <property type="entry name" value="CHMI"/>
    <property type="match status" value="1"/>
</dbReference>
<dbReference type="Gene3D" id="3.30.429.10">
    <property type="entry name" value="Macrophage Migration Inhibitory Factor"/>
    <property type="match status" value="1"/>
</dbReference>
<dbReference type="SUPFAM" id="SSF55331">
    <property type="entry name" value="Tautomerase/MIF"/>
    <property type="match status" value="1"/>
</dbReference>
<organism evidence="1 2">
    <name type="scientific">Streptomyces tardus</name>
    <dbReference type="NCBI Taxonomy" id="2780544"/>
    <lineage>
        <taxon>Bacteria</taxon>
        <taxon>Bacillati</taxon>
        <taxon>Actinomycetota</taxon>
        <taxon>Actinomycetes</taxon>
        <taxon>Kitasatosporales</taxon>
        <taxon>Streptomycetaceae</taxon>
        <taxon>Streptomyces</taxon>
    </lineage>
</organism>
<evidence type="ECO:0000313" key="1">
    <source>
        <dbReference type="EMBL" id="MBU7599401.1"/>
    </source>
</evidence>
<proteinExistence type="predicted"/>
<protein>
    <submittedName>
        <fullName evidence="1">Isomerase</fullName>
    </submittedName>
</protein>
<dbReference type="InterPro" id="IPR014347">
    <property type="entry name" value="Tautomerase/MIF_sf"/>
</dbReference>